<organism evidence="1 2">
    <name type="scientific">Halocaridina rubra</name>
    <name type="common">Hawaiian red shrimp</name>
    <dbReference type="NCBI Taxonomy" id="373956"/>
    <lineage>
        <taxon>Eukaryota</taxon>
        <taxon>Metazoa</taxon>
        <taxon>Ecdysozoa</taxon>
        <taxon>Arthropoda</taxon>
        <taxon>Crustacea</taxon>
        <taxon>Multicrustacea</taxon>
        <taxon>Malacostraca</taxon>
        <taxon>Eumalacostraca</taxon>
        <taxon>Eucarida</taxon>
        <taxon>Decapoda</taxon>
        <taxon>Pleocyemata</taxon>
        <taxon>Caridea</taxon>
        <taxon>Atyoidea</taxon>
        <taxon>Atyidae</taxon>
        <taxon>Halocaridina</taxon>
    </lineage>
</organism>
<dbReference type="AlphaFoldDB" id="A0AAN8X8P8"/>
<accession>A0AAN8X8P8</accession>
<sequence>MLKQFVFNLQIFTDESCRSVIPVINTSGETIGEVQGHLLASSESTPNIGPLHGGALEIALKDGQPLGLVIPEGEDPSLYVQRALETAMLAQQQQKAQSH</sequence>
<evidence type="ECO:0000313" key="2">
    <source>
        <dbReference type="Proteomes" id="UP001381693"/>
    </source>
</evidence>
<comment type="caution">
    <text evidence="1">The sequence shown here is derived from an EMBL/GenBank/DDBJ whole genome shotgun (WGS) entry which is preliminary data.</text>
</comment>
<keyword evidence="2" id="KW-1185">Reference proteome</keyword>
<dbReference type="EMBL" id="JAXCGZ010009634">
    <property type="protein sequence ID" value="KAK7076533.1"/>
    <property type="molecule type" value="Genomic_DNA"/>
</dbReference>
<proteinExistence type="predicted"/>
<dbReference type="Proteomes" id="UP001381693">
    <property type="component" value="Unassembled WGS sequence"/>
</dbReference>
<gene>
    <name evidence="1" type="ORF">SK128_000863</name>
</gene>
<protein>
    <submittedName>
        <fullName evidence="1">Uncharacterized protein</fullName>
    </submittedName>
</protein>
<evidence type="ECO:0000313" key="1">
    <source>
        <dbReference type="EMBL" id="KAK7076533.1"/>
    </source>
</evidence>
<reference evidence="1 2" key="1">
    <citation type="submission" date="2023-11" db="EMBL/GenBank/DDBJ databases">
        <title>Halocaridina rubra genome assembly.</title>
        <authorList>
            <person name="Smith C."/>
        </authorList>
    </citation>
    <scope>NUCLEOTIDE SEQUENCE [LARGE SCALE GENOMIC DNA]</scope>
    <source>
        <strain evidence="1">EP-1</strain>
        <tissue evidence="1">Whole</tissue>
    </source>
</reference>
<name>A0AAN8X8P8_HALRR</name>